<feature type="region of interest" description="Disordered" evidence="1">
    <location>
        <begin position="1"/>
        <end position="27"/>
    </location>
</feature>
<feature type="domain" description="Neprosin PEP catalytic" evidence="2">
    <location>
        <begin position="1"/>
        <end position="67"/>
    </location>
</feature>
<organism evidence="3 4">
    <name type="scientific">Triticum turgidum subsp. durum</name>
    <name type="common">Durum wheat</name>
    <name type="synonym">Triticum durum</name>
    <dbReference type="NCBI Taxonomy" id="4567"/>
    <lineage>
        <taxon>Eukaryota</taxon>
        <taxon>Viridiplantae</taxon>
        <taxon>Streptophyta</taxon>
        <taxon>Embryophyta</taxon>
        <taxon>Tracheophyta</taxon>
        <taxon>Spermatophyta</taxon>
        <taxon>Magnoliopsida</taxon>
        <taxon>Liliopsida</taxon>
        <taxon>Poales</taxon>
        <taxon>Poaceae</taxon>
        <taxon>BOP clade</taxon>
        <taxon>Pooideae</taxon>
        <taxon>Triticodae</taxon>
        <taxon>Triticeae</taxon>
        <taxon>Triticinae</taxon>
        <taxon>Triticum</taxon>
    </lineage>
</organism>
<evidence type="ECO:0000313" key="3">
    <source>
        <dbReference type="EMBL" id="VAH72971.1"/>
    </source>
</evidence>
<gene>
    <name evidence="3" type="ORF">TRITD_3Bv1G030750</name>
</gene>
<dbReference type="EMBL" id="LT934116">
    <property type="protein sequence ID" value="VAH72971.1"/>
    <property type="molecule type" value="Genomic_DNA"/>
</dbReference>
<protein>
    <recommendedName>
        <fullName evidence="2">Neprosin PEP catalytic domain-containing protein</fullName>
    </recommendedName>
</protein>
<dbReference type="PANTHER" id="PTHR31589:SF228">
    <property type="entry name" value="OS01G0170500 PROTEIN"/>
    <property type="match status" value="1"/>
</dbReference>
<dbReference type="Proteomes" id="UP000324705">
    <property type="component" value="Chromosome 3B"/>
</dbReference>
<dbReference type="Pfam" id="PF03080">
    <property type="entry name" value="Neprosin"/>
    <property type="match status" value="1"/>
</dbReference>
<dbReference type="AlphaFoldDB" id="A0A9R1Q8Q5"/>
<dbReference type="PROSITE" id="PS52045">
    <property type="entry name" value="NEPROSIN_PEP_CD"/>
    <property type="match status" value="1"/>
</dbReference>
<feature type="compositionally biased region" description="Polar residues" evidence="1">
    <location>
        <begin position="11"/>
        <end position="23"/>
    </location>
</feature>
<dbReference type="PANTHER" id="PTHR31589">
    <property type="entry name" value="PROTEIN, PUTATIVE (DUF239)-RELATED-RELATED"/>
    <property type="match status" value="1"/>
</dbReference>
<reference evidence="3 4" key="1">
    <citation type="submission" date="2017-09" db="EMBL/GenBank/DDBJ databases">
        <authorList>
            <consortium name="International Durum Wheat Genome Sequencing Consortium (IDWGSC)"/>
            <person name="Milanesi L."/>
        </authorList>
    </citation>
    <scope>NUCLEOTIDE SEQUENCE [LARGE SCALE GENOMIC DNA]</scope>
    <source>
        <strain evidence="4">cv. Svevo</strain>
    </source>
</reference>
<proteinExistence type="predicted"/>
<dbReference type="Gramene" id="TRITD3Bv1G030750.1">
    <property type="protein sequence ID" value="TRITD3Bv1G030750.1"/>
    <property type="gene ID" value="TRITD3Bv1G030750"/>
</dbReference>
<evidence type="ECO:0000256" key="1">
    <source>
        <dbReference type="SAM" id="MobiDB-lite"/>
    </source>
</evidence>
<sequence>MVQFGGEVVNTRPSGSHTPTQMGSGHFPREGFNRAAYFRNVQVVDWDNNLWGNYFYYGGPGRNVHCP</sequence>
<keyword evidence="4" id="KW-1185">Reference proteome</keyword>
<accession>A0A9R1Q8Q5</accession>
<evidence type="ECO:0000259" key="2">
    <source>
        <dbReference type="PROSITE" id="PS52045"/>
    </source>
</evidence>
<evidence type="ECO:0000313" key="4">
    <source>
        <dbReference type="Proteomes" id="UP000324705"/>
    </source>
</evidence>
<dbReference type="InterPro" id="IPR004314">
    <property type="entry name" value="Neprosin"/>
</dbReference>
<dbReference type="InterPro" id="IPR053168">
    <property type="entry name" value="Glutamic_endopeptidase"/>
</dbReference>
<name>A0A9R1Q8Q5_TRITD</name>